<feature type="non-terminal residue" evidence="1">
    <location>
        <position position="1"/>
    </location>
</feature>
<protein>
    <submittedName>
        <fullName evidence="1">Uncharacterized protein</fullName>
    </submittedName>
</protein>
<evidence type="ECO:0000313" key="1">
    <source>
        <dbReference type="EMBL" id="SUZ59819.1"/>
    </source>
</evidence>
<accession>A0A381P066</accession>
<organism evidence="1">
    <name type="scientific">marine metagenome</name>
    <dbReference type="NCBI Taxonomy" id="408172"/>
    <lineage>
        <taxon>unclassified sequences</taxon>
        <taxon>metagenomes</taxon>
        <taxon>ecological metagenomes</taxon>
    </lineage>
</organism>
<sequence length="45" mass="5523">VKLINRVKNRLKRSPRPVRLKRNPLELGRLSAWHRPDIFEEKYKN</sequence>
<dbReference type="AlphaFoldDB" id="A0A381P066"/>
<dbReference type="EMBL" id="UINC01000700">
    <property type="protein sequence ID" value="SUZ59819.1"/>
    <property type="molecule type" value="Genomic_DNA"/>
</dbReference>
<reference evidence="1" key="1">
    <citation type="submission" date="2018-05" db="EMBL/GenBank/DDBJ databases">
        <authorList>
            <person name="Lanie J.A."/>
            <person name="Ng W.-L."/>
            <person name="Kazmierczak K.M."/>
            <person name="Andrzejewski T.M."/>
            <person name="Davidsen T.M."/>
            <person name="Wayne K.J."/>
            <person name="Tettelin H."/>
            <person name="Glass J.I."/>
            <person name="Rusch D."/>
            <person name="Podicherti R."/>
            <person name="Tsui H.-C.T."/>
            <person name="Winkler M.E."/>
        </authorList>
    </citation>
    <scope>NUCLEOTIDE SEQUENCE</scope>
</reference>
<gene>
    <name evidence="1" type="ORF">METZ01_LOCUS12673</name>
</gene>
<proteinExistence type="predicted"/>
<name>A0A381P066_9ZZZZ</name>